<feature type="domain" description="RNA 3'-terminal phosphate cyclase" evidence="5">
    <location>
        <begin position="12"/>
        <end position="370"/>
    </location>
</feature>
<sequence>MSTSQPAVRLSSHKSLTSRLVLATLLGRTVRIDQIRPNSPTNPGLAPHEISFLRLLEAVTNGSHIEISYTGTVLLYKPGLITGSAPGSGASSSGVLRHEIPSNNTRGLSYFLLPICLLAPFSKAKFNIVFTGPGVITSSTEKWGDMSVDSVRTAILPLYAKFGIERDIELRILQRSNPGPRGVGGAGEVQLVFGHQVRLPKTLHLLNPGRVKKIRGVAYSTGVSGSNNARMIEAARGILNQLVGDIYVFSDMSSAALVPAPEKNNPSAKKKVGLGFGLSLVAESSTGCLYSADASSPPEGGKPAEDIGRMCAFQLLESVERGGCVSLEAAPTVITLMAMGSEDVGRVQLGRDVLASEHMIQLARDLNAFGSAGWGIRDADGQKSEGQLVVSVVGRGVGNIGRKIG</sequence>
<dbReference type="GO" id="GO:0004521">
    <property type="term" value="F:RNA endonuclease activity"/>
    <property type="evidence" value="ECO:0007669"/>
    <property type="project" value="TreeGrafter"/>
</dbReference>
<dbReference type="InterPro" id="IPR013791">
    <property type="entry name" value="RNA3'-term_phos_cycl_insert"/>
</dbReference>
<dbReference type="Gene3D" id="3.65.10.20">
    <property type="entry name" value="RNA 3'-terminal phosphate cyclase domain"/>
    <property type="match status" value="1"/>
</dbReference>
<dbReference type="CDD" id="cd00875">
    <property type="entry name" value="RNA_Cyclase_Class_I"/>
    <property type="match status" value="1"/>
</dbReference>
<gene>
    <name evidence="7" type="ORF">HRR80_001830</name>
</gene>
<name>A0AAN6F2F9_EXODE</name>
<evidence type="ECO:0000313" key="7">
    <source>
        <dbReference type="EMBL" id="KAJ8995139.1"/>
    </source>
</evidence>
<accession>A0AAN6F2F9</accession>
<reference evidence="7" key="1">
    <citation type="submission" date="2023-01" db="EMBL/GenBank/DDBJ databases">
        <title>Exophiala dermititidis isolated from Cystic Fibrosis Patient.</title>
        <authorList>
            <person name="Kurbessoian T."/>
            <person name="Crocker A."/>
            <person name="Murante D."/>
            <person name="Hogan D.A."/>
            <person name="Stajich J.E."/>
        </authorList>
    </citation>
    <scope>NUCLEOTIDE SEQUENCE</scope>
    <source>
        <strain evidence="7">Ex8</strain>
    </source>
</reference>
<comment type="subcellular location">
    <subcellularLocation>
        <location evidence="1">Nucleus</location>
        <location evidence="1">Nucleolus</location>
    </subcellularLocation>
</comment>
<evidence type="ECO:0000256" key="3">
    <source>
        <dbReference type="ARBA" id="ARBA00022517"/>
    </source>
</evidence>
<protein>
    <recommendedName>
        <fullName evidence="9">18S rRNA biogenesis protein RCL1</fullName>
    </recommendedName>
</protein>
<comment type="caution">
    <text evidence="7">The sequence shown here is derived from an EMBL/GenBank/DDBJ whole genome shotgun (WGS) entry which is preliminary data.</text>
</comment>
<dbReference type="PANTHER" id="PTHR11096">
    <property type="entry name" value="RNA 3' TERMINAL PHOSPHATE CYCLASE"/>
    <property type="match status" value="1"/>
</dbReference>
<dbReference type="InterPro" id="IPR023797">
    <property type="entry name" value="RNA3'_phos_cyclase_dom"/>
</dbReference>
<comment type="similarity">
    <text evidence="2">Belongs to the RNA 3'-terminal cyclase family. Type 2 subfamily.</text>
</comment>
<dbReference type="GO" id="GO:0005730">
    <property type="term" value="C:nucleolus"/>
    <property type="evidence" value="ECO:0007669"/>
    <property type="project" value="UniProtKB-SubCell"/>
</dbReference>
<evidence type="ECO:0000259" key="6">
    <source>
        <dbReference type="Pfam" id="PF05189"/>
    </source>
</evidence>
<dbReference type="FunFam" id="3.30.360.20:FF:000004">
    <property type="entry name" value="18S rRNA biogenesis protein"/>
    <property type="match status" value="1"/>
</dbReference>
<evidence type="ECO:0000256" key="4">
    <source>
        <dbReference type="ARBA" id="ARBA00023242"/>
    </source>
</evidence>
<dbReference type="Gene3D" id="3.30.360.20">
    <property type="entry name" value="RNA 3'-terminal phosphate cyclase, insert domain"/>
    <property type="match status" value="1"/>
</dbReference>
<feature type="domain" description="RNA 3'-terminal phosphate cyclase insert" evidence="6">
    <location>
        <begin position="207"/>
        <end position="319"/>
    </location>
</feature>
<evidence type="ECO:0000313" key="8">
    <source>
        <dbReference type="Proteomes" id="UP001161757"/>
    </source>
</evidence>
<dbReference type="GO" id="GO:0000479">
    <property type="term" value="P:endonucleolytic cleavage of tricistronic rRNA transcript (SSU-rRNA, 5.8S rRNA, LSU-rRNA)"/>
    <property type="evidence" value="ECO:0007669"/>
    <property type="project" value="TreeGrafter"/>
</dbReference>
<dbReference type="NCBIfam" id="TIGR03400">
    <property type="entry name" value="18S_RNA_Rcl1p"/>
    <property type="match status" value="1"/>
</dbReference>
<evidence type="ECO:0000259" key="5">
    <source>
        <dbReference type="Pfam" id="PF01137"/>
    </source>
</evidence>
<dbReference type="InterPro" id="IPR000228">
    <property type="entry name" value="RNA3'_term_phos_cyc"/>
</dbReference>
<evidence type="ECO:0000256" key="2">
    <source>
        <dbReference type="ARBA" id="ARBA00007089"/>
    </source>
</evidence>
<organism evidence="7 8">
    <name type="scientific">Exophiala dermatitidis</name>
    <name type="common">Black yeast-like fungus</name>
    <name type="synonym">Wangiella dermatitidis</name>
    <dbReference type="NCBI Taxonomy" id="5970"/>
    <lineage>
        <taxon>Eukaryota</taxon>
        <taxon>Fungi</taxon>
        <taxon>Dikarya</taxon>
        <taxon>Ascomycota</taxon>
        <taxon>Pezizomycotina</taxon>
        <taxon>Eurotiomycetes</taxon>
        <taxon>Chaetothyriomycetidae</taxon>
        <taxon>Chaetothyriales</taxon>
        <taxon>Herpotrichiellaceae</taxon>
        <taxon>Exophiala</taxon>
    </lineage>
</organism>
<dbReference type="SUPFAM" id="SSF55205">
    <property type="entry name" value="EPT/RTPC-like"/>
    <property type="match status" value="1"/>
</dbReference>
<dbReference type="Pfam" id="PF01137">
    <property type="entry name" value="RTC"/>
    <property type="match status" value="1"/>
</dbReference>
<dbReference type="Proteomes" id="UP001161757">
    <property type="component" value="Unassembled WGS sequence"/>
</dbReference>
<dbReference type="InterPro" id="IPR016443">
    <property type="entry name" value="RNA3'_term_phos_cyc_type_2"/>
</dbReference>
<evidence type="ECO:0008006" key="9">
    <source>
        <dbReference type="Google" id="ProtNLM"/>
    </source>
</evidence>
<keyword evidence="4" id="KW-0539">Nucleus</keyword>
<dbReference type="PANTHER" id="PTHR11096:SF1">
    <property type="entry name" value="RNA 3'-TERMINAL PHOSPHATE CYCLASE-LIKE PROTEIN"/>
    <property type="match status" value="1"/>
</dbReference>
<dbReference type="EMBL" id="JAJGCB010000002">
    <property type="protein sequence ID" value="KAJ8995139.1"/>
    <property type="molecule type" value="Genomic_DNA"/>
</dbReference>
<keyword evidence="3" id="KW-0690">Ribosome biogenesis</keyword>
<dbReference type="Pfam" id="PF05189">
    <property type="entry name" value="RTC_insert"/>
    <property type="match status" value="1"/>
</dbReference>
<dbReference type="InterPro" id="IPR037136">
    <property type="entry name" value="RNA3'_phos_cyclase_dom_sf"/>
</dbReference>
<dbReference type="InterPro" id="IPR013792">
    <property type="entry name" value="RNA3'P_cycl/enolpyr_Trfase_a/b"/>
</dbReference>
<dbReference type="InterPro" id="IPR036553">
    <property type="entry name" value="RPTC_insert"/>
</dbReference>
<dbReference type="AlphaFoldDB" id="A0AAN6F2F9"/>
<proteinExistence type="inferred from homology"/>
<evidence type="ECO:0000256" key="1">
    <source>
        <dbReference type="ARBA" id="ARBA00004604"/>
    </source>
</evidence>